<keyword evidence="2" id="KW-1185">Reference proteome</keyword>
<name>A0A9J5ZWV2_SOLCO</name>
<evidence type="ECO:0000313" key="1">
    <source>
        <dbReference type="EMBL" id="KAG5616704.1"/>
    </source>
</evidence>
<gene>
    <name evidence="1" type="ORF">H5410_016528</name>
</gene>
<sequence>ELFQGPIEYDVLTLQDKHRSQKIWNGEISVTETRLIVGVLEVGSFPCDANIITALVECHMVDRVVGQFGFVQHIPENVHYSDEHYKIDKHHKIDRHTR</sequence>
<evidence type="ECO:0000313" key="2">
    <source>
        <dbReference type="Proteomes" id="UP000824120"/>
    </source>
</evidence>
<comment type="caution">
    <text evidence="1">The sequence shown here is derived from an EMBL/GenBank/DDBJ whole genome shotgun (WGS) entry which is preliminary data.</text>
</comment>
<reference evidence="1 2" key="1">
    <citation type="submission" date="2020-09" db="EMBL/GenBank/DDBJ databases">
        <title>De no assembly of potato wild relative species, Solanum commersonii.</title>
        <authorList>
            <person name="Cho K."/>
        </authorList>
    </citation>
    <scope>NUCLEOTIDE SEQUENCE [LARGE SCALE GENOMIC DNA]</scope>
    <source>
        <strain evidence="1">LZ3.2</strain>
        <tissue evidence="1">Leaf</tissue>
    </source>
</reference>
<dbReference type="Proteomes" id="UP000824120">
    <property type="component" value="Chromosome 3"/>
</dbReference>
<dbReference type="OrthoDB" id="1937804at2759"/>
<accession>A0A9J5ZWV2</accession>
<dbReference type="EMBL" id="JACXVP010000003">
    <property type="protein sequence ID" value="KAG5616704.1"/>
    <property type="molecule type" value="Genomic_DNA"/>
</dbReference>
<dbReference type="AlphaFoldDB" id="A0A9J5ZWV2"/>
<organism evidence="1 2">
    <name type="scientific">Solanum commersonii</name>
    <name type="common">Commerson's wild potato</name>
    <name type="synonym">Commerson's nightshade</name>
    <dbReference type="NCBI Taxonomy" id="4109"/>
    <lineage>
        <taxon>Eukaryota</taxon>
        <taxon>Viridiplantae</taxon>
        <taxon>Streptophyta</taxon>
        <taxon>Embryophyta</taxon>
        <taxon>Tracheophyta</taxon>
        <taxon>Spermatophyta</taxon>
        <taxon>Magnoliopsida</taxon>
        <taxon>eudicotyledons</taxon>
        <taxon>Gunneridae</taxon>
        <taxon>Pentapetalae</taxon>
        <taxon>asterids</taxon>
        <taxon>lamiids</taxon>
        <taxon>Solanales</taxon>
        <taxon>Solanaceae</taxon>
        <taxon>Solanoideae</taxon>
        <taxon>Solaneae</taxon>
        <taxon>Solanum</taxon>
    </lineage>
</organism>
<proteinExistence type="predicted"/>
<feature type="non-terminal residue" evidence="1">
    <location>
        <position position="1"/>
    </location>
</feature>
<protein>
    <submittedName>
        <fullName evidence="1">Uncharacterized protein</fullName>
    </submittedName>
</protein>